<keyword evidence="2" id="KW-1185">Reference proteome</keyword>
<dbReference type="Proteomes" id="UP001172155">
    <property type="component" value="Unassembled WGS sequence"/>
</dbReference>
<name>A0AA40ERA8_9PEZI</name>
<reference evidence="1" key="1">
    <citation type="submission" date="2023-06" db="EMBL/GenBank/DDBJ databases">
        <title>Genome-scale phylogeny and comparative genomics of the fungal order Sordariales.</title>
        <authorList>
            <consortium name="Lawrence Berkeley National Laboratory"/>
            <person name="Hensen N."/>
            <person name="Bonometti L."/>
            <person name="Westerberg I."/>
            <person name="Brannstrom I.O."/>
            <person name="Guillou S."/>
            <person name="Cros-Aarteil S."/>
            <person name="Calhoun S."/>
            <person name="Haridas S."/>
            <person name="Kuo A."/>
            <person name="Mondo S."/>
            <person name="Pangilinan J."/>
            <person name="Riley R."/>
            <person name="LaButti K."/>
            <person name="Andreopoulos B."/>
            <person name="Lipzen A."/>
            <person name="Chen C."/>
            <person name="Yanf M."/>
            <person name="Daum C."/>
            <person name="Ng V."/>
            <person name="Clum A."/>
            <person name="Steindorff A."/>
            <person name="Ohm R."/>
            <person name="Martin F."/>
            <person name="Silar P."/>
            <person name="Natvig D."/>
            <person name="Lalanne C."/>
            <person name="Gautier V."/>
            <person name="Ament-velasquez S.L."/>
            <person name="Kruys A."/>
            <person name="Hutchinson M.I."/>
            <person name="Powell A.J."/>
            <person name="Barry K."/>
            <person name="Miller A.N."/>
            <person name="Grigoriev I.V."/>
            <person name="Debuchy R."/>
            <person name="Gladieux P."/>
            <person name="Thoren M.H."/>
            <person name="Johannesson H."/>
        </authorList>
    </citation>
    <scope>NUCLEOTIDE SEQUENCE</scope>
    <source>
        <strain evidence="1">SMH3187-1</strain>
    </source>
</reference>
<proteinExistence type="predicted"/>
<protein>
    <submittedName>
        <fullName evidence="1">Uncharacterized protein</fullName>
    </submittedName>
</protein>
<dbReference type="EMBL" id="JAUKUD010000005">
    <property type="protein sequence ID" value="KAK0744055.1"/>
    <property type="molecule type" value="Genomic_DNA"/>
</dbReference>
<comment type="caution">
    <text evidence="1">The sequence shown here is derived from an EMBL/GenBank/DDBJ whole genome shotgun (WGS) entry which is preliminary data.</text>
</comment>
<dbReference type="AlphaFoldDB" id="A0AA40ERA8"/>
<evidence type="ECO:0000313" key="1">
    <source>
        <dbReference type="EMBL" id="KAK0744055.1"/>
    </source>
</evidence>
<sequence length="411" mass="45469">MSLNFPNTLKPAKAQLHTNTTPIAQRFPLRGPKSTYIDPSDFLRMGSHNYLAPEGFMWPEMLYDDMSAAIDMDGVDTDGAELPDVILPTQTSFDPSPFLCPALESASILPFEEILAQTALGCFPDVPLVDILQGLGPSTPLGAALVESFMIPGQWLSMYSPTSTSSHTSLATSPLEQISPWTTPGPLQASSPVAPMEGHHMFCPPPDLYYPGPDLAHRWPPGQVGEITTMPLLLPNPTSFSQYCNGQDQPWMNGLLPALEPSDMILQETSTATFYPPPIPLPAKNTILGGKKGRQRLTKAGRISKRDENRVNKPAKCPFPECKYAIIGFPNPSNVKKHIRIARHRNDIGRLDSADQARFDVIENPPKWYPCLEEDCRGKFKVYGQPDHLLRHQTTHHGREPERHVAIQTPI</sequence>
<evidence type="ECO:0000313" key="2">
    <source>
        <dbReference type="Proteomes" id="UP001172155"/>
    </source>
</evidence>
<organism evidence="1 2">
    <name type="scientific">Schizothecium vesticola</name>
    <dbReference type="NCBI Taxonomy" id="314040"/>
    <lineage>
        <taxon>Eukaryota</taxon>
        <taxon>Fungi</taxon>
        <taxon>Dikarya</taxon>
        <taxon>Ascomycota</taxon>
        <taxon>Pezizomycotina</taxon>
        <taxon>Sordariomycetes</taxon>
        <taxon>Sordariomycetidae</taxon>
        <taxon>Sordariales</taxon>
        <taxon>Schizotheciaceae</taxon>
        <taxon>Schizothecium</taxon>
    </lineage>
</organism>
<gene>
    <name evidence="1" type="ORF">B0T18DRAFT_195314</name>
</gene>
<accession>A0AA40ERA8</accession>